<dbReference type="HAMAP" id="MF_00969">
    <property type="entry name" value="TRCF"/>
    <property type="match status" value="1"/>
</dbReference>
<evidence type="ECO:0000256" key="5">
    <source>
        <dbReference type="ARBA" id="ARBA00022801"/>
    </source>
</evidence>
<dbReference type="SMART" id="SM00490">
    <property type="entry name" value="HELICc"/>
    <property type="match status" value="1"/>
</dbReference>
<keyword evidence="15" id="KW-1185">Reference proteome</keyword>
<dbReference type="Pfam" id="PF03461">
    <property type="entry name" value="TRCF"/>
    <property type="match status" value="1"/>
</dbReference>
<evidence type="ECO:0000256" key="10">
    <source>
        <dbReference type="ARBA" id="ARBA00061104"/>
    </source>
</evidence>
<dbReference type="InterPro" id="IPR005118">
    <property type="entry name" value="TRCF_C"/>
</dbReference>
<dbReference type="GO" id="GO:0016787">
    <property type="term" value="F:hydrolase activity"/>
    <property type="evidence" value="ECO:0007669"/>
    <property type="project" value="UniProtKB-KW"/>
</dbReference>
<dbReference type="InterPro" id="IPR036101">
    <property type="entry name" value="CarD-like/TRCF_RID_sf"/>
</dbReference>
<keyword evidence="5 13" id="KW-0378">Hydrolase</keyword>
<dbReference type="GO" id="GO:0003678">
    <property type="term" value="F:DNA helicase activity"/>
    <property type="evidence" value="ECO:0007669"/>
    <property type="project" value="TreeGrafter"/>
</dbReference>
<sequence length="1142" mass="127595">MSQPFSVLNPPRLEAGTTVDWPELSGLGLALALATLARRQGGPLLVAAADGYSARQLRQDLRQLDAPPVELFPDWEILPYDLYSPHPDLISRRLELLSRLPAMREGIVIAPMAALIQRLAPPAWIQGQSLKLSVGETLDPGRFRALLNDAGYAASDQVWQPGQFAVRGAVLDLWPMGRPQPYRIELFDEEVESIRLFDAESQRSTEKLERIDMLPAREYPFDEDARQDFRRRFRMRFDVDLRKAVPYVEVGEGIHGQGLEQYLPLFYEDTASLIDYLPREHRLVLLPGIEEAATEFSEQVQARHEQRGGDRERPVLDPDEVYFPARELLEQLRGDASVRVTRRAPAKATIQPAPSIDLDHGAEAAIEKLRTLPGRILLAADTAGRRELINEALKGAGVRPKLVESWNAFSSGEDRLALTVLPVSGGCVLPDREWTILTESELFPGHTRTRQRERRSGQDPESMVKSLADLQAGALVVHLEHGIGRYLGLEVLEVSDSTAEYLTLEYEGGDKLYVPVTDLHLVSRYTGADPEQVALNRLGSDQWRKTRRKAAEKVRDVAAELLNLQARRAARQGHAYDLDRGMQARFAAGFEYEETDDQLQAIEAVLADLASDQPMDRVVCGDVGFGKTEVALRAAFAVAESGRQVAMLAPTTLLAEQHFRNFADRFADWPINVALLSRTGGKTTQTVAGLADGTIDVVIGTHRLLSKDIAFKDLGLVIIDEEQRFGVRQKERLKALRAEVDLLTLTATPIPRTLNMAMTGLRELSIIATPPAKRLAVRTFVSQWDTATIKDAVNREFQRGGQVYFLHNEVKNMARMVEDLQDLFPRARIGMAHGQMAPGEMERTMRDFYARRINLLVCSTIVENGIDVPTANTIIINRADKFGLAQLHQLRGRVGRSHHLAYAYLITPPKQALTRDARKRLEAIQTLEELGAGFTLATHDLEIRGAGELLGEDQSGQIEAIGFSLYSDLLNRAVEALKAGLEPDLDEPLSLTSEVDLHATAMIPPDYLPDVHQRLVLYKRITQANTEDKLNELAVEMIDRFGLLPPEVKHLFTTAELRLEARALGMKRLEVGPAGGRVEFVTKPDIDIGELLKMIQKESHTFELPANDKLRVKGEFETLEERLAMARELLDRLKPKDPSRPN</sequence>
<dbReference type="InterPro" id="IPR037235">
    <property type="entry name" value="TRCF-like_C_D7"/>
</dbReference>
<dbReference type="NCBIfam" id="TIGR00580">
    <property type="entry name" value="mfd"/>
    <property type="match status" value="1"/>
</dbReference>
<dbReference type="Pfam" id="PF17757">
    <property type="entry name" value="UvrB_inter"/>
    <property type="match status" value="1"/>
</dbReference>
<dbReference type="PROSITE" id="PS51192">
    <property type="entry name" value="HELICASE_ATP_BIND_1"/>
    <property type="match status" value="1"/>
</dbReference>
<dbReference type="Gene3D" id="3.40.50.11140">
    <property type="match status" value="1"/>
</dbReference>
<accession>A0A0K0XVZ1</accession>
<comment type="similarity">
    <text evidence="10 13">In the N-terminal section; belongs to the UvrB family.</text>
</comment>
<evidence type="ECO:0000256" key="4">
    <source>
        <dbReference type="ARBA" id="ARBA00022763"/>
    </source>
</evidence>
<dbReference type="InterPro" id="IPR027417">
    <property type="entry name" value="P-loop_NTPase"/>
</dbReference>
<dbReference type="PATRIC" id="fig|1579979.3.peg.1542"/>
<dbReference type="GO" id="GO:0003684">
    <property type="term" value="F:damaged DNA binding"/>
    <property type="evidence" value="ECO:0007669"/>
    <property type="project" value="InterPro"/>
</dbReference>
<organism evidence="14 15">
    <name type="scientific">Wenzhouxiangella marina</name>
    <dbReference type="NCBI Taxonomy" id="1579979"/>
    <lineage>
        <taxon>Bacteria</taxon>
        <taxon>Pseudomonadati</taxon>
        <taxon>Pseudomonadota</taxon>
        <taxon>Gammaproteobacteria</taxon>
        <taxon>Chromatiales</taxon>
        <taxon>Wenzhouxiangellaceae</taxon>
        <taxon>Wenzhouxiangella</taxon>
    </lineage>
</organism>
<dbReference type="CDD" id="cd17991">
    <property type="entry name" value="DEXHc_TRCF"/>
    <property type="match status" value="1"/>
</dbReference>
<evidence type="ECO:0000256" key="7">
    <source>
        <dbReference type="ARBA" id="ARBA00022840"/>
    </source>
</evidence>
<dbReference type="PANTHER" id="PTHR47964">
    <property type="entry name" value="ATP-DEPENDENT DNA HELICASE HOMOLOG RECG, CHLOROPLASTIC"/>
    <property type="match status" value="1"/>
</dbReference>
<dbReference type="GO" id="GO:0006355">
    <property type="term" value="P:regulation of DNA-templated transcription"/>
    <property type="evidence" value="ECO:0007669"/>
    <property type="project" value="UniProtKB-UniRule"/>
</dbReference>
<evidence type="ECO:0000256" key="2">
    <source>
        <dbReference type="ARBA" id="ARBA00022490"/>
    </source>
</evidence>
<dbReference type="FunFam" id="3.40.50.300:FF:000546">
    <property type="entry name" value="Transcription-repair-coupling factor"/>
    <property type="match status" value="1"/>
</dbReference>
<keyword evidence="9 13" id="KW-0234">DNA repair</keyword>
<proteinExistence type="inferred from homology"/>
<dbReference type="EMBL" id="CP012154">
    <property type="protein sequence ID" value="AKS41874.1"/>
    <property type="molecule type" value="Genomic_DNA"/>
</dbReference>
<dbReference type="InterPro" id="IPR041471">
    <property type="entry name" value="UvrB_inter"/>
</dbReference>
<keyword evidence="4 13" id="KW-0227">DNA damage</keyword>
<dbReference type="Pfam" id="PF02559">
    <property type="entry name" value="CarD_TRCF_RID"/>
    <property type="match status" value="1"/>
</dbReference>
<dbReference type="InterPro" id="IPR014001">
    <property type="entry name" value="Helicase_ATP-bd"/>
</dbReference>
<dbReference type="STRING" id="1579979.WM2015_1503"/>
<dbReference type="Gene3D" id="2.40.10.170">
    <property type="match status" value="1"/>
</dbReference>
<dbReference type="EC" id="3.6.4.-" evidence="13"/>
<comment type="function">
    <text evidence="13">Couples transcription and DNA repair by recognizing RNA polymerase (RNAP) stalled at DNA lesions. Mediates ATP-dependent release of RNAP and its truncated transcript from the DNA, and recruitment of nucleotide excision repair machinery to the damaged site.</text>
</comment>
<dbReference type="InterPro" id="IPR011545">
    <property type="entry name" value="DEAD/DEAH_box_helicase_dom"/>
</dbReference>
<dbReference type="Pfam" id="PF21132">
    <property type="entry name" value="MFD_D3"/>
    <property type="match status" value="1"/>
</dbReference>
<evidence type="ECO:0000256" key="3">
    <source>
        <dbReference type="ARBA" id="ARBA00022741"/>
    </source>
</evidence>
<evidence type="ECO:0000256" key="8">
    <source>
        <dbReference type="ARBA" id="ARBA00023125"/>
    </source>
</evidence>
<dbReference type="Proteomes" id="UP000066624">
    <property type="component" value="Chromosome"/>
</dbReference>
<keyword evidence="3 13" id="KW-0547">Nucleotide-binding</keyword>
<dbReference type="SUPFAM" id="SSF143517">
    <property type="entry name" value="TRCF domain-like"/>
    <property type="match status" value="1"/>
</dbReference>
<dbReference type="GO" id="GO:0005737">
    <property type="term" value="C:cytoplasm"/>
    <property type="evidence" value="ECO:0007669"/>
    <property type="project" value="UniProtKB-SubCell"/>
</dbReference>
<evidence type="ECO:0000313" key="15">
    <source>
        <dbReference type="Proteomes" id="UP000066624"/>
    </source>
</evidence>
<evidence type="ECO:0000256" key="12">
    <source>
        <dbReference type="ARBA" id="ARBA00070128"/>
    </source>
</evidence>
<dbReference type="KEGG" id="wma:WM2015_1503"/>
<dbReference type="SUPFAM" id="SSF141259">
    <property type="entry name" value="CarD-like"/>
    <property type="match status" value="1"/>
</dbReference>
<reference evidence="14 15" key="1">
    <citation type="submission" date="2015-07" db="EMBL/GenBank/DDBJ databases">
        <authorList>
            <person name="Noorani M."/>
        </authorList>
    </citation>
    <scope>NUCLEOTIDE SEQUENCE [LARGE SCALE GENOMIC DNA]</scope>
    <source>
        <strain evidence="14 15">KCTC 42284</strain>
    </source>
</reference>
<dbReference type="InterPro" id="IPR047112">
    <property type="entry name" value="RecG/Mfd"/>
</dbReference>
<dbReference type="Gene3D" id="3.40.50.300">
    <property type="entry name" value="P-loop containing nucleotide triphosphate hydrolases"/>
    <property type="match status" value="2"/>
</dbReference>
<dbReference type="GO" id="GO:0000716">
    <property type="term" value="P:transcription-coupled nucleotide-excision repair, DNA damage recognition"/>
    <property type="evidence" value="ECO:0007669"/>
    <property type="project" value="UniProtKB-UniRule"/>
</dbReference>
<protein>
    <recommendedName>
        <fullName evidence="12 13">Transcription-repair-coupling factor</fullName>
        <shortName evidence="13">TRCF</shortName>
        <ecNumber evidence="13">3.6.4.-</ecNumber>
    </recommendedName>
</protein>
<dbReference type="FunFam" id="3.40.50.300:FF:000300">
    <property type="entry name" value="Transcription-repair-coupling factor"/>
    <property type="match status" value="1"/>
</dbReference>
<dbReference type="AlphaFoldDB" id="A0A0K0XVZ1"/>
<evidence type="ECO:0000256" key="1">
    <source>
        <dbReference type="ARBA" id="ARBA00004496"/>
    </source>
</evidence>
<dbReference type="PANTHER" id="PTHR47964:SF1">
    <property type="entry name" value="ATP-DEPENDENT DNA HELICASE HOMOLOG RECG, CHLOROPLASTIC"/>
    <property type="match status" value="1"/>
</dbReference>
<dbReference type="SUPFAM" id="SSF52540">
    <property type="entry name" value="P-loop containing nucleoside triphosphate hydrolases"/>
    <property type="match status" value="4"/>
</dbReference>
<dbReference type="Pfam" id="PF00270">
    <property type="entry name" value="DEAD"/>
    <property type="match status" value="1"/>
</dbReference>
<dbReference type="Gene3D" id="3.90.1150.50">
    <property type="entry name" value="Transcription-repair-coupling factor, D7 domain"/>
    <property type="match status" value="1"/>
</dbReference>
<keyword evidence="7 13" id="KW-0067">ATP-binding</keyword>
<dbReference type="Gene3D" id="3.30.2060.10">
    <property type="entry name" value="Penicillin-binding protein 1b domain"/>
    <property type="match status" value="1"/>
</dbReference>
<evidence type="ECO:0000256" key="9">
    <source>
        <dbReference type="ARBA" id="ARBA00023204"/>
    </source>
</evidence>
<keyword evidence="6" id="KW-0347">Helicase</keyword>
<evidence type="ECO:0000256" key="6">
    <source>
        <dbReference type="ARBA" id="ARBA00022806"/>
    </source>
</evidence>
<dbReference type="SMART" id="SM00487">
    <property type="entry name" value="DEXDc"/>
    <property type="match status" value="1"/>
</dbReference>
<dbReference type="SMART" id="SM01058">
    <property type="entry name" value="CarD_TRCF"/>
    <property type="match status" value="1"/>
</dbReference>
<dbReference type="SMART" id="SM00982">
    <property type="entry name" value="TRCF"/>
    <property type="match status" value="1"/>
</dbReference>
<dbReference type="OrthoDB" id="9804325at2"/>
<dbReference type="PROSITE" id="PS51194">
    <property type="entry name" value="HELICASE_CTER"/>
    <property type="match status" value="1"/>
</dbReference>
<dbReference type="InterPro" id="IPR003711">
    <property type="entry name" value="CarD-like/TRCF_RID"/>
</dbReference>
<evidence type="ECO:0000256" key="13">
    <source>
        <dbReference type="HAMAP-Rule" id="MF_00969"/>
    </source>
</evidence>
<dbReference type="Pfam" id="PF00271">
    <property type="entry name" value="Helicase_C"/>
    <property type="match status" value="1"/>
</dbReference>
<keyword evidence="2 13" id="KW-0963">Cytoplasm</keyword>
<comment type="similarity">
    <text evidence="11 13">In the C-terminal section; belongs to the helicase family. RecG subfamily.</text>
</comment>
<evidence type="ECO:0000313" key="14">
    <source>
        <dbReference type="EMBL" id="AKS41874.1"/>
    </source>
</evidence>
<dbReference type="GO" id="GO:0005524">
    <property type="term" value="F:ATP binding"/>
    <property type="evidence" value="ECO:0007669"/>
    <property type="project" value="UniProtKB-UniRule"/>
</dbReference>
<keyword evidence="8 13" id="KW-0238">DNA-binding</keyword>
<dbReference type="InterPro" id="IPR001650">
    <property type="entry name" value="Helicase_C-like"/>
</dbReference>
<dbReference type="RefSeq" id="WP_049725481.1">
    <property type="nucleotide sequence ID" value="NZ_CP012154.1"/>
</dbReference>
<comment type="subcellular location">
    <subcellularLocation>
        <location evidence="1 13">Cytoplasm</location>
    </subcellularLocation>
</comment>
<gene>
    <name evidence="13" type="primary">mfd</name>
    <name evidence="14" type="ORF">WM2015_1503</name>
</gene>
<name>A0A0K0XVZ1_9GAMM</name>
<dbReference type="InterPro" id="IPR048635">
    <property type="entry name" value="MFD_D3"/>
</dbReference>
<dbReference type="InterPro" id="IPR004576">
    <property type="entry name" value="Mfd"/>
</dbReference>
<dbReference type="Gene3D" id="3.40.50.11180">
    <property type="match status" value="1"/>
</dbReference>
<evidence type="ECO:0000256" key="11">
    <source>
        <dbReference type="ARBA" id="ARBA00061399"/>
    </source>
</evidence>